<dbReference type="InterPro" id="IPR002941">
    <property type="entry name" value="DNA_methylase_N4/N6"/>
</dbReference>
<keyword evidence="7" id="KW-1185">Reference proteome</keyword>
<dbReference type="InterPro" id="IPR001091">
    <property type="entry name" value="RM_Methyltransferase"/>
</dbReference>
<dbReference type="GO" id="GO:0008170">
    <property type="term" value="F:N-methyltransferase activity"/>
    <property type="evidence" value="ECO:0007669"/>
    <property type="project" value="InterPro"/>
</dbReference>
<proteinExistence type="inferred from homology"/>
<dbReference type="GO" id="GO:0003677">
    <property type="term" value="F:DNA binding"/>
    <property type="evidence" value="ECO:0007669"/>
    <property type="project" value="InterPro"/>
</dbReference>
<evidence type="ECO:0000256" key="3">
    <source>
        <dbReference type="ARBA" id="ARBA00022679"/>
    </source>
</evidence>
<dbReference type="GO" id="GO:0032259">
    <property type="term" value="P:methylation"/>
    <property type="evidence" value="ECO:0007669"/>
    <property type="project" value="UniProtKB-KW"/>
</dbReference>
<gene>
    <name evidence="6" type="ORF">GCT13_08315</name>
</gene>
<dbReference type="AlphaFoldDB" id="A0A7X1TF97"/>
<dbReference type="SUPFAM" id="SSF53335">
    <property type="entry name" value="S-adenosyl-L-methionine-dependent methyltransferases"/>
    <property type="match status" value="1"/>
</dbReference>
<dbReference type="PRINTS" id="PR00508">
    <property type="entry name" value="S21N4MTFRASE"/>
</dbReference>
<accession>A0A7X1TF97</accession>
<sequence length="403" mass="43633">MSEKFELHLGDCLDVLRTMPDASIDSIVTDPPYHLTQVSRGSHARTNNPVTPHARARIGDKGFMGKVWDGGDIAHRVELWAECLRVLKPGGHLLAFAGSRTYHRMTCAIEDAGFEIRDQIMWIYGSGFPKSKNLSGDWQGWGTALKPAHEPICMARKPFACSVADNVIRFGTGALNIDASRVGDVGGRWPANVVHDGSDEVLEVFPDAPGQLADVNATAPSPKTSNVYGAMARVGEGSHETRYANVGGTNFAMKPGARRLDAGSAARFFYCAKASRADRNEGIGGSDTPAVQTEATMRDREMAYWEERNGNFHPTVKPTDLMAYLCRLVTPAGGLVLDVFMGSGSTGKAAIREGFRFVGIDMTPEYVEIARARIAHECARVEQAARDLACAPVQAGLFEEFAA</sequence>
<evidence type="ECO:0000313" key="7">
    <source>
        <dbReference type="Proteomes" id="UP000484381"/>
    </source>
</evidence>
<evidence type="ECO:0000256" key="4">
    <source>
        <dbReference type="RuleBase" id="RU362026"/>
    </source>
</evidence>
<organism evidence="6 7">
    <name type="scientific">Paraburkholderia franconis</name>
    <dbReference type="NCBI Taxonomy" id="2654983"/>
    <lineage>
        <taxon>Bacteria</taxon>
        <taxon>Pseudomonadati</taxon>
        <taxon>Pseudomonadota</taxon>
        <taxon>Betaproteobacteria</taxon>
        <taxon>Burkholderiales</taxon>
        <taxon>Burkholderiaceae</taxon>
        <taxon>Paraburkholderia</taxon>
    </lineage>
</organism>
<keyword evidence="3 6" id="KW-0808">Transferase</keyword>
<dbReference type="Pfam" id="PF01555">
    <property type="entry name" value="N6_N4_Mtase"/>
    <property type="match status" value="1"/>
</dbReference>
<dbReference type="Proteomes" id="UP000484381">
    <property type="component" value="Unassembled WGS sequence"/>
</dbReference>
<dbReference type="EC" id="2.1.1.-" evidence="4"/>
<dbReference type="InterPro" id="IPR002052">
    <property type="entry name" value="DNA_methylase_N6_adenine_CS"/>
</dbReference>
<protein>
    <recommendedName>
        <fullName evidence="4">Methyltransferase</fullName>
        <ecNumber evidence="4">2.1.1.-</ecNumber>
    </recommendedName>
</protein>
<evidence type="ECO:0000259" key="5">
    <source>
        <dbReference type="Pfam" id="PF01555"/>
    </source>
</evidence>
<dbReference type="PROSITE" id="PS00092">
    <property type="entry name" value="N6_MTASE"/>
    <property type="match status" value="1"/>
</dbReference>
<dbReference type="Gene3D" id="3.40.50.150">
    <property type="entry name" value="Vaccinia Virus protein VP39"/>
    <property type="match status" value="1"/>
</dbReference>
<dbReference type="RefSeq" id="WP_152756835.1">
    <property type="nucleotide sequence ID" value="NZ_WHNP01000006.1"/>
</dbReference>
<name>A0A7X1TF97_9BURK</name>
<feature type="domain" description="DNA methylase N-4/N-6" evidence="5">
    <location>
        <begin position="24"/>
        <end position="370"/>
    </location>
</feature>
<evidence type="ECO:0000313" key="6">
    <source>
        <dbReference type="EMBL" id="MPW16934.1"/>
    </source>
</evidence>
<evidence type="ECO:0000256" key="1">
    <source>
        <dbReference type="ARBA" id="ARBA00006594"/>
    </source>
</evidence>
<reference evidence="6 7" key="1">
    <citation type="submission" date="2019-10" db="EMBL/GenBank/DDBJ databases">
        <title>Paraburkholderia sp. isolated from nodules of Mimosa pudica from Brazilian Atlantic Forest soils.</title>
        <authorList>
            <person name="Paulitsch F."/>
            <person name="Hungria M."/>
            <person name="Dall'Agnol R."/>
        </authorList>
    </citation>
    <scope>NUCLEOTIDE SEQUENCE [LARGE SCALE GENOMIC DNA]</scope>
    <source>
        <strain evidence="6 7">CNPSo 3157</strain>
    </source>
</reference>
<dbReference type="EMBL" id="WHNP01000006">
    <property type="protein sequence ID" value="MPW16934.1"/>
    <property type="molecule type" value="Genomic_DNA"/>
</dbReference>
<comment type="similarity">
    <text evidence="1 4">Belongs to the N(4)/N(6)-methyltransferase family.</text>
</comment>
<keyword evidence="2 6" id="KW-0489">Methyltransferase</keyword>
<dbReference type="InterPro" id="IPR029063">
    <property type="entry name" value="SAM-dependent_MTases_sf"/>
</dbReference>
<comment type="caution">
    <text evidence="6">The sequence shown here is derived from an EMBL/GenBank/DDBJ whole genome shotgun (WGS) entry which is preliminary data.</text>
</comment>
<evidence type="ECO:0000256" key="2">
    <source>
        <dbReference type="ARBA" id="ARBA00022603"/>
    </source>
</evidence>